<reference evidence="2" key="1">
    <citation type="journal article" date="2014" name="Genome Announc.">
        <title>Draft Genome Sequences of a Phylogenetically Diverse Suite of Pseudomonas syringae Strains from Multiple Source Populations.</title>
        <authorList>
            <person name="Baltrus D.A."/>
            <person name="Yourstone S."/>
            <person name="Lind A."/>
            <person name="Guilbaud C."/>
            <person name="Sands D.C."/>
            <person name="Jones C.D."/>
            <person name="Morris C.E."/>
            <person name="Dangl J.L."/>
        </authorList>
    </citation>
    <scope>NUCLEOTIDE SEQUENCE</scope>
    <source>
        <strain evidence="2">CC1417</strain>
    </source>
</reference>
<organism evidence="2">
    <name type="scientific">Pseudomonas syringae CC1417</name>
    <dbReference type="NCBI Taxonomy" id="1357272"/>
    <lineage>
        <taxon>Bacteria</taxon>
        <taxon>Pseudomonadati</taxon>
        <taxon>Pseudomonadota</taxon>
        <taxon>Gammaproteobacteria</taxon>
        <taxon>Pseudomonadales</taxon>
        <taxon>Pseudomonadaceae</taxon>
        <taxon>Pseudomonas</taxon>
        <taxon>Pseudomonas syringae</taxon>
    </lineage>
</organism>
<feature type="coiled-coil region" evidence="1">
    <location>
        <begin position="213"/>
        <end position="240"/>
    </location>
</feature>
<accession>A0AAU8LDQ8</accession>
<keyword evidence="1" id="KW-0175">Coiled coil</keyword>
<gene>
    <name evidence="2" type="ORF">N011_20345</name>
</gene>
<sequence>MNSSDRMAPEQVARLALAICATAESLGSTLSADAAELMADDLAGYPPAVVASALKSCRLELTSKLTTGAIMQRINAADGRPGKDEAWSIALSASDESETVVMTTEIRQAMTAAQPILAQRDKVGARMAFLSAYERLVSQARAEARPVVWDVSLGFDPGRRVIAIESAVRSRLITSESGSQYLAELRIAPITQDGKAIAGLLTGGAAKPTEANRARWQQLKADLQKNRRDSEARRLRQERAERHRLSCLKLMHSAKVESFAGQEADQ</sequence>
<dbReference type="RefSeq" id="WP_152534851.1">
    <property type="nucleotide sequence ID" value="NZ_CP159362.1"/>
</dbReference>
<name>A0AAU8LDQ8_PSESX</name>
<dbReference type="EMBL" id="CP159362">
    <property type="protein sequence ID" value="XCN66814.1"/>
    <property type="molecule type" value="Genomic_DNA"/>
</dbReference>
<evidence type="ECO:0000256" key="1">
    <source>
        <dbReference type="SAM" id="Coils"/>
    </source>
</evidence>
<protein>
    <submittedName>
        <fullName evidence="2">Uncharacterized protein</fullName>
    </submittedName>
</protein>
<reference evidence="2" key="2">
    <citation type="submission" date="2024-07" db="EMBL/GenBank/DDBJ databases">
        <title>A complete genome sequence for Pseudomonas syringae CC1417.</title>
        <authorList>
            <person name="Baltrus D.A."/>
        </authorList>
    </citation>
    <scope>NUCLEOTIDE SEQUENCE</scope>
    <source>
        <strain evidence="2">CC1417</strain>
    </source>
</reference>
<dbReference type="AlphaFoldDB" id="A0AAU8LDQ8"/>
<proteinExistence type="predicted"/>
<evidence type="ECO:0000313" key="2">
    <source>
        <dbReference type="EMBL" id="XCN66814.1"/>
    </source>
</evidence>